<sequence length="496" mass="56836">MAFLLVTVTELKDRTDVKALGSDCEEEAEGNILIDNFRDGLYNLFKKGKEAWDEEDTFLMKAVSDYLPLAVKNTMKKTELEIKSFDLFHYAFIVPSEWEEEMRDDIFRPIFVQSNLISNEDHQDRLLFFSEIESIFYAVPNDRLLRHTSKRGKNTILCRLTPEEGKTLVKFDVIRTTNTLYDHPNAELFPKVMKSSSVSVTNDDIEGCNKEFLRTNLFPLAADDGGAITLLNTELIPFDEDQIIEDIIKEINPILSKDLSNREILVSTNKSKYIKAFILMYMIYIKEDILNKLPDQLIFDHIDTKVGYAISIEAILLNNTIGTKDNLRDITFASGLIPKDNDSKKLRITTQGERILPAIQKSLKLECTLKSYFLLCQLHEVYVQLTLNQVVKAPSSEEQEHKSIVVQEEIVAIPNIYDSLCTSMWQNLVQDSSLIELCEMHKTSDGNDIFGLFSSNIKTEFFINLKGYIFDNVRAVNEYSALFFFSDGLMLEYVGA</sequence>
<evidence type="ECO:0000313" key="2">
    <source>
        <dbReference type="Proteomes" id="UP001476247"/>
    </source>
</evidence>
<gene>
    <name evidence="1" type="ORF">HPULCUR_007309</name>
</gene>
<proteinExistence type="predicted"/>
<name>A0ABP9Y4F4_9FUNG</name>
<organism evidence="1 2">
    <name type="scientific">Helicostylum pulchrum</name>
    <dbReference type="NCBI Taxonomy" id="562976"/>
    <lineage>
        <taxon>Eukaryota</taxon>
        <taxon>Fungi</taxon>
        <taxon>Fungi incertae sedis</taxon>
        <taxon>Mucoromycota</taxon>
        <taxon>Mucoromycotina</taxon>
        <taxon>Mucoromycetes</taxon>
        <taxon>Mucorales</taxon>
        <taxon>Mucorineae</taxon>
        <taxon>Mucoraceae</taxon>
        <taxon>Helicostylum</taxon>
    </lineage>
</organism>
<dbReference type="Proteomes" id="UP001476247">
    <property type="component" value="Unassembled WGS sequence"/>
</dbReference>
<reference evidence="1 2" key="1">
    <citation type="submission" date="2024-04" db="EMBL/GenBank/DDBJ databases">
        <title>genome sequences of Mucor flavus KT1a and Helicostylum pulchrum KT1b strains isolation_sourced from the surface of a dry-aged beef.</title>
        <authorList>
            <person name="Toyotome T."/>
            <person name="Hosono M."/>
            <person name="Torimaru M."/>
            <person name="Fukuda K."/>
            <person name="Mikami N."/>
        </authorList>
    </citation>
    <scope>NUCLEOTIDE SEQUENCE [LARGE SCALE GENOMIC DNA]</scope>
    <source>
        <strain evidence="1 2">KT1b</strain>
    </source>
</reference>
<protein>
    <submittedName>
        <fullName evidence="1">Uncharacterized protein</fullName>
    </submittedName>
</protein>
<dbReference type="EMBL" id="BAABUJ010000020">
    <property type="protein sequence ID" value="GAA5801854.1"/>
    <property type="molecule type" value="Genomic_DNA"/>
</dbReference>
<keyword evidence="2" id="KW-1185">Reference proteome</keyword>
<accession>A0ABP9Y4F4</accession>
<comment type="caution">
    <text evidence="1">The sequence shown here is derived from an EMBL/GenBank/DDBJ whole genome shotgun (WGS) entry which is preliminary data.</text>
</comment>
<evidence type="ECO:0000313" key="1">
    <source>
        <dbReference type="EMBL" id="GAA5801854.1"/>
    </source>
</evidence>